<evidence type="ECO:0000256" key="2">
    <source>
        <dbReference type="ARBA" id="ARBA00022519"/>
    </source>
</evidence>
<dbReference type="RefSeq" id="WP_219866351.1">
    <property type="nucleotide sequence ID" value="NZ_JASSQD010000001.1"/>
</dbReference>
<dbReference type="PANTHER" id="PTHR37481">
    <property type="entry name" value="LIPOPOLYSACCHARIDE EXPORT SYSTEM PROTEIN LPTC"/>
    <property type="match status" value="1"/>
</dbReference>
<keyword evidence="2 6" id="KW-0997">Cell inner membrane</keyword>
<dbReference type="Proteomes" id="UP001223547">
    <property type="component" value="Unassembled WGS sequence"/>
</dbReference>
<evidence type="ECO:0000256" key="5">
    <source>
        <dbReference type="ARBA" id="ARBA00023136"/>
    </source>
</evidence>
<protein>
    <recommendedName>
        <fullName evidence="6">Lipopolysaccharide export system protein LptC</fullName>
    </recommendedName>
</protein>
<comment type="caution">
    <text evidence="7">The sequence shown here is derived from an EMBL/GenBank/DDBJ whole genome shotgun (WGS) entry which is preliminary data.</text>
</comment>
<evidence type="ECO:0000313" key="8">
    <source>
        <dbReference type="Proteomes" id="UP001223547"/>
    </source>
</evidence>
<keyword evidence="8" id="KW-1185">Reference proteome</keyword>
<comment type="function">
    <text evidence="6">Involved in the assembly of lipopolysaccharide (LPS). Required for the translocation of LPS from the inner membrane to the outer membrane. Facilitates the transfer of LPS from the inner membrane to the periplasmic protein LptA. Could be a docking site for LptA.</text>
</comment>
<gene>
    <name evidence="6 7" type="primary">lptC</name>
    <name evidence="7" type="ORF">QQF73_06130</name>
</gene>
<dbReference type="Pfam" id="PF06835">
    <property type="entry name" value="LptC"/>
    <property type="match status" value="1"/>
</dbReference>
<keyword evidence="5 6" id="KW-0472">Membrane</keyword>
<accession>A0ABT7HA04</accession>
<keyword evidence="4 6" id="KW-1133">Transmembrane helix</keyword>
<dbReference type="Gene3D" id="2.60.450.10">
    <property type="entry name" value="Lipopolysaccharide (LPS) transport protein A like domain"/>
    <property type="match status" value="1"/>
</dbReference>
<dbReference type="InterPro" id="IPR026265">
    <property type="entry name" value="LptC"/>
</dbReference>
<sequence length="216" mass="23933">MSDASPGENDITEIEDKSSLISVLTLEHRPWLRSLALGGTIAATVFLMWRSDEPPVVQDEAAELRGKAEPDGFVINGSYTSYDEEGNLKIQFTSPRIEQFEEGNIATMKAPRAKLFGEPQTTPWIVEAENGSWLQNEGVLYLTDHVRVVRTIGEREATLTTTSLTLDNDLGTVYTDAPVTITDTIGVTRAKGMQAWINERILELNSQVEGRYETGK</sequence>
<keyword evidence="3 6" id="KW-0812">Transmembrane</keyword>
<name>A0ABT7HA04_9GAMM</name>
<evidence type="ECO:0000256" key="6">
    <source>
        <dbReference type="HAMAP-Rule" id="MF_01915"/>
    </source>
</evidence>
<evidence type="ECO:0000256" key="3">
    <source>
        <dbReference type="ARBA" id="ARBA00022692"/>
    </source>
</evidence>
<dbReference type="NCBIfam" id="TIGR04409">
    <property type="entry name" value="LptC_YrbK"/>
    <property type="match status" value="1"/>
</dbReference>
<reference evidence="7 8" key="1">
    <citation type="submission" date="2023-05" db="EMBL/GenBank/DDBJ databases">
        <title>Marinobacter albus sp. nov., a marine bacterium isolated from sand in a coastal intertidal zone of huludao.</title>
        <authorList>
            <person name="Deng T."/>
        </authorList>
    </citation>
    <scope>NUCLEOTIDE SEQUENCE [LARGE SCALE GENOMIC DNA]</scope>
    <source>
        <strain evidence="7 8">M216</strain>
    </source>
</reference>
<dbReference type="InterPro" id="IPR052363">
    <property type="entry name" value="LPS_export_LptC"/>
</dbReference>
<organism evidence="7 8">
    <name type="scientific">Marinobacter albus</name>
    <dbReference type="NCBI Taxonomy" id="3030833"/>
    <lineage>
        <taxon>Bacteria</taxon>
        <taxon>Pseudomonadati</taxon>
        <taxon>Pseudomonadota</taxon>
        <taxon>Gammaproteobacteria</taxon>
        <taxon>Pseudomonadales</taxon>
        <taxon>Marinobacteraceae</taxon>
        <taxon>Marinobacter</taxon>
    </lineage>
</organism>
<comment type="subunit">
    <text evidence="6">Component of the lipopolysaccharide transport and assembly complex. Interacts with LptA and the LptBFG transporter complex.</text>
</comment>
<evidence type="ECO:0000313" key="7">
    <source>
        <dbReference type="EMBL" id="MDK9557201.1"/>
    </source>
</evidence>
<evidence type="ECO:0000256" key="4">
    <source>
        <dbReference type="ARBA" id="ARBA00022989"/>
    </source>
</evidence>
<dbReference type="EMBL" id="JASSQD010000001">
    <property type="protein sequence ID" value="MDK9557201.1"/>
    <property type="molecule type" value="Genomic_DNA"/>
</dbReference>
<comment type="similarity">
    <text evidence="6">Belongs to the LptC family.</text>
</comment>
<dbReference type="PANTHER" id="PTHR37481:SF1">
    <property type="entry name" value="LIPOPOLYSACCHARIDE EXPORT SYSTEM PROTEIN LPTC"/>
    <property type="match status" value="1"/>
</dbReference>
<evidence type="ECO:0000256" key="1">
    <source>
        <dbReference type="ARBA" id="ARBA00022475"/>
    </source>
</evidence>
<keyword evidence="1 6" id="KW-1003">Cell membrane</keyword>
<dbReference type="InterPro" id="IPR010664">
    <property type="entry name" value="LipoPS_assembly_LptC-rel"/>
</dbReference>
<dbReference type="HAMAP" id="MF_01915">
    <property type="entry name" value="LPS_assembly_LptC"/>
    <property type="match status" value="1"/>
</dbReference>
<proteinExistence type="inferred from homology"/>
<comment type="subcellular location">
    <subcellularLocation>
        <location evidence="6">Cell inner membrane</location>
        <topology evidence="6">Single-pass membrane protein</topology>
    </subcellularLocation>
</comment>